<dbReference type="Proteomes" id="UP000000600">
    <property type="component" value="Unassembled WGS sequence"/>
</dbReference>
<protein>
    <submittedName>
        <fullName evidence="1">Uncharacterized protein</fullName>
    </submittedName>
</protein>
<dbReference type="HOGENOM" id="CLU_2189054_0_0_1"/>
<gene>
    <name evidence="1" type="ORF">GSPATT00030709001</name>
</gene>
<dbReference type="RefSeq" id="XP_001427469.1">
    <property type="nucleotide sequence ID" value="XM_001427432.1"/>
</dbReference>
<sequence length="109" mass="12539">MKWQNAINNNYALYIKILSSDYNNQSSPVFLKVIKFITLSLIAPGCKLRLTSLLLPAERRITTIYQFLNIIDGCYHDGGMQKGIYLRVQNFESTPQIVPVHSIDKINYE</sequence>
<accession>A0BNF4</accession>
<dbReference type="GeneID" id="5013253"/>
<dbReference type="InParanoid" id="A0BNF4"/>
<dbReference type="KEGG" id="ptm:GSPATT00030709001"/>
<keyword evidence="2" id="KW-1185">Reference proteome</keyword>
<evidence type="ECO:0000313" key="1">
    <source>
        <dbReference type="EMBL" id="CAK60071.1"/>
    </source>
</evidence>
<dbReference type="AlphaFoldDB" id="A0BNF4"/>
<reference evidence="1 2" key="1">
    <citation type="journal article" date="2006" name="Nature">
        <title>Global trends of whole-genome duplications revealed by the ciliate Paramecium tetraurelia.</title>
        <authorList>
            <consortium name="Genoscope"/>
            <person name="Aury J.-M."/>
            <person name="Jaillon O."/>
            <person name="Duret L."/>
            <person name="Noel B."/>
            <person name="Jubin C."/>
            <person name="Porcel B.M."/>
            <person name="Segurens B."/>
            <person name="Daubin V."/>
            <person name="Anthouard V."/>
            <person name="Aiach N."/>
            <person name="Arnaiz O."/>
            <person name="Billaut A."/>
            <person name="Beisson J."/>
            <person name="Blanc I."/>
            <person name="Bouhouche K."/>
            <person name="Camara F."/>
            <person name="Duharcourt S."/>
            <person name="Guigo R."/>
            <person name="Gogendeau D."/>
            <person name="Katinka M."/>
            <person name="Keller A.-M."/>
            <person name="Kissmehl R."/>
            <person name="Klotz C."/>
            <person name="Koll F."/>
            <person name="Le Moue A."/>
            <person name="Lepere C."/>
            <person name="Malinsky S."/>
            <person name="Nowacki M."/>
            <person name="Nowak J.K."/>
            <person name="Plattner H."/>
            <person name="Poulain J."/>
            <person name="Ruiz F."/>
            <person name="Serrano V."/>
            <person name="Zagulski M."/>
            <person name="Dessen P."/>
            <person name="Betermier M."/>
            <person name="Weissenbach J."/>
            <person name="Scarpelli C."/>
            <person name="Schachter V."/>
            <person name="Sperling L."/>
            <person name="Meyer E."/>
            <person name="Cohen J."/>
            <person name="Wincker P."/>
        </authorList>
    </citation>
    <scope>NUCLEOTIDE SEQUENCE [LARGE SCALE GENOMIC DNA]</scope>
    <source>
        <strain evidence="1 2">Stock d4-2</strain>
    </source>
</reference>
<proteinExistence type="predicted"/>
<organism evidence="1 2">
    <name type="scientific">Paramecium tetraurelia</name>
    <dbReference type="NCBI Taxonomy" id="5888"/>
    <lineage>
        <taxon>Eukaryota</taxon>
        <taxon>Sar</taxon>
        <taxon>Alveolata</taxon>
        <taxon>Ciliophora</taxon>
        <taxon>Intramacronucleata</taxon>
        <taxon>Oligohymenophorea</taxon>
        <taxon>Peniculida</taxon>
        <taxon>Parameciidae</taxon>
        <taxon>Paramecium</taxon>
    </lineage>
</organism>
<name>A0BNF4_PARTE</name>
<dbReference type="EMBL" id="CT868006">
    <property type="protein sequence ID" value="CAK60071.1"/>
    <property type="molecule type" value="Genomic_DNA"/>
</dbReference>
<evidence type="ECO:0000313" key="2">
    <source>
        <dbReference type="Proteomes" id="UP000000600"/>
    </source>
</evidence>